<evidence type="ECO:0000313" key="1">
    <source>
        <dbReference type="EMBL" id="KAF2466501.1"/>
    </source>
</evidence>
<dbReference type="Proteomes" id="UP000799755">
    <property type="component" value="Unassembled WGS sequence"/>
</dbReference>
<gene>
    <name evidence="1" type="ORF">BDR25DRAFT_395696</name>
</gene>
<organism evidence="1 2">
    <name type="scientific">Lindgomyces ingoldianus</name>
    <dbReference type="NCBI Taxonomy" id="673940"/>
    <lineage>
        <taxon>Eukaryota</taxon>
        <taxon>Fungi</taxon>
        <taxon>Dikarya</taxon>
        <taxon>Ascomycota</taxon>
        <taxon>Pezizomycotina</taxon>
        <taxon>Dothideomycetes</taxon>
        <taxon>Pleosporomycetidae</taxon>
        <taxon>Pleosporales</taxon>
        <taxon>Lindgomycetaceae</taxon>
        <taxon>Lindgomyces</taxon>
    </lineage>
</organism>
<name>A0ACB6QHU4_9PLEO</name>
<comment type="caution">
    <text evidence="1">The sequence shown here is derived from an EMBL/GenBank/DDBJ whole genome shotgun (WGS) entry which is preliminary data.</text>
</comment>
<dbReference type="EMBL" id="MU003524">
    <property type="protein sequence ID" value="KAF2466501.1"/>
    <property type="molecule type" value="Genomic_DNA"/>
</dbReference>
<reference evidence="1" key="1">
    <citation type="journal article" date="2020" name="Stud. Mycol.">
        <title>101 Dothideomycetes genomes: a test case for predicting lifestyles and emergence of pathogens.</title>
        <authorList>
            <person name="Haridas S."/>
            <person name="Albert R."/>
            <person name="Binder M."/>
            <person name="Bloem J."/>
            <person name="Labutti K."/>
            <person name="Salamov A."/>
            <person name="Andreopoulos B."/>
            <person name="Baker S."/>
            <person name="Barry K."/>
            <person name="Bills G."/>
            <person name="Bluhm B."/>
            <person name="Cannon C."/>
            <person name="Castanera R."/>
            <person name="Culley D."/>
            <person name="Daum C."/>
            <person name="Ezra D."/>
            <person name="Gonzalez J."/>
            <person name="Henrissat B."/>
            <person name="Kuo A."/>
            <person name="Liang C."/>
            <person name="Lipzen A."/>
            <person name="Lutzoni F."/>
            <person name="Magnuson J."/>
            <person name="Mondo S."/>
            <person name="Nolan M."/>
            <person name="Ohm R."/>
            <person name="Pangilinan J."/>
            <person name="Park H.-J."/>
            <person name="Ramirez L."/>
            <person name="Alfaro M."/>
            <person name="Sun H."/>
            <person name="Tritt A."/>
            <person name="Yoshinaga Y."/>
            <person name="Zwiers L.-H."/>
            <person name="Turgeon B."/>
            <person name="Goodwin S."/>
            <person name="Spatafora J."/>
            <person name="Crous P."/>
            <person name="Grigoriev I."/>
        </authorList>
    </citation>
    <scope>NUCLEOTIDE SEQUENCE</scope>
    <source>
        <strain evidence="1">ATCC 200398</strain>
    </source>
</reference>
<keyword evidence="2" id="KW-1185">Reference proteome</keyword>
<proteinExistence type="predicted"/>
<evidence type="ECO:0000313" key="2">
    <source>
        <dbReference type="Proteomes" id="UP000799755"/>
    </source>
</evidence>
<sequence>MLLPRQHVTHCLHFARSQLGARLTMDSTCLSQFHPVQSDVVADGHVLPGWKSQSNATTQAGIQALFPEPRHAIPLDLRRLSSIPTPSTQEARSAAIFDEQAATLDDKSFLTEAESIASDEQSKFSHATDRLRRRPQPSRNKLKARRMSQPTLLLNAIHGQARTLYSQPQHGKPDLAYASPRVRGARGVLRKSFNRRNQVLDHTIDLEKMPISLYTILARYLRNRTLSPWGKSEHRFTDREVAVLQSQSYSPHNVERWASCLLTRDSYVAARIFQPGNPNPPFFLLTLFLFRKHMTAYALGVVARHIALRLQLGHLDWLSVKLLVIRFLRHARMIWSEAIPWIASIFTTQATRIYDKMGGNGNLSPEIKSDLTHFCNSFLSLLALPTSHHPVLSTHYQQRAQFQVLRFMANRSPALIVTRVGFRAVTRVHLAQRKTPQEQEWAVLKGASWPPWKENRTAMDEEKNFEFGSSRASKIIQRMYEAGYPGDKFEEAAEVYAGWDIDQSPTIQTRTSFPGVSTHYGSSRRFRYFLWAARIRATRTKREAWACFLAYEASKVPARQEVYHAMFEKLVHPELQDAPTSSHHVRALPDTQLDNQLLPGDIKEVFPEPTSPLDLIYISEPIPSYEQLFHRMAGTKIRPTNRFLAFLVETSSDFHMILSLLESNKDQFDGGIQGLLDGSHLDESSLQTLPGYFLAAFVGFLCRFGRYPRNPSVIPALLSREEHEEKLNTDRSYLIDYAYALVLRFPPRYRPVWTAYMQKLSGPWRTHANKQKPLIIYKIMCELVDKMHEVDLELDDEQFRLICTALRHAALCALRGFFSSTDTNFVLSTGPRQIRTLFHTLVSANIETSHFFQPTLTPIPIPPHIPGPAVLHAYVRALGVLCDFEGLYSFSNWAFWNSAEVTVRANAQSGGPVLWRRTLVALRAGLDGAFREGIRNGDKDVAPEDLCELVRTQVQGEEVEGYIGGKRKGGL</sequence>
<accession>A0ACB6QHU4</accession>
<protein>
    <submittedName>
        <fullName evidence="1">Uncharacterized protein</fullName>
    </submittedName>
</protein>